<keyword evidence="3" id="KW-1185">Reference proteome</keyword>
<evidence type="ECO:0000259" key="1">
    <source>
        <dbReference type="Pfam" id="PF01636"/>
    </source>
</evidence>
<accession>A0ABU1PVR5</accession>
<sequence length="118" mass="12297">MLPGPEARLARVCEAAVLAALPEAVPHPPVLAPGRTSLDGVAPAYSLIRRLPGDTLDRRWPALSAAHRHAAVARLGEAQRALHAWTPRAGLVGPLPTRTASSTATFTWPTCCGPSQAG</sequence>
<dbReference type="InterPro" id="IPR002575">
    <property type="entry name" value="Aminoglycoside_PTrfase"/>
</dbReference>
<dbReference type="Pfam" id="PF01636">
    <property type="entry name" value="APH"/>
    <property type="match status" value="1"/>
</dbReference>
<dbReference type="EMBL" id="JAVDSG010000001">
    <property type="protein sequence ID" value="MDR6594721.1"/>
    <property type="molecule type" value="Genomic_DNA"/>
</dbReference>
<name>A0ABU1PVR5_9PSEU</name>
<proteinExistence type="predicted"/>
<reference evidence="2 3" key="1">
    <citation type="submission" date="2023-07" db="EMBL/GenBank/DDBJ databases">
        <title>Sequencing the genomes of 1000 actinobacteria strains.</title>
        <authorList>
            <person name="Klenk H.-P."/>
        </authorList>
    </citation>
    <scope>NUCLEOTIDE SEQUENCE [LARGE SCALE GENOMIC DNA]</scope>
    <source>
        <strain evidence="2 3">DSM 43749</strain>
    </source>
</reference>
<feature type="domain" description="Aminoglycoside phosphotransferase" evidence="1">
    <location>
        <begin position="14"/>
        <end position="98"/>
    </location>
</feature>
<evidence type="ECO:0000313" key="2">
    <source>
        <dbReference type="EMBL" id="MDR6594721.1"/>
    </source>
</evidence>
<dbReference type="SUPFAM" id="SSF56112">
    <property type="entry name" value="Protein kinase-like (PK-like)"/>
    <property type="match status" value="1"/>
</dbReference>
<comment type="caution">
    <text evidence="2">The sequence shown here is derived from an EMBL/GenBank/DDBJ whole genome shotgun (WGS) entry which is preliminary data.</text>
</comment>
<evidence type="ECO:0000313" key="3">
    <source>
        <dbReference type="Proteomes" id="UP001268819"/>
    </source>
</evidence>
<protein>
    <recommendedName>
        <fullName evidence="1">Aminoglycoside phosphotransferase domain-containing protein</fullName>
    </recommendedName>
</protein>
<dbReference type="Proteomes" id="UP001268819">
    <property type="component" value="Unassembled WGS sequence"/>
</dbReference>
<gene>
    <name evidence="2" type="ORF">J2S66_003105</name>
</gene>
<dbReference type="InterPro" id="IPR011009">
    <property type="entry name" value="Kinase-like_dom_sf"/>
</dbReference>
<organism evidence="2 3">
    <name type="scientific">Saccharothrix longispora</name>
    <dbReference type="NCBI Taxonomy" id="33920"/>
    <lineage>
        <taxon>Bacteria</taxon>
        <taxon>Bacillati</taxon>
        <taxon>Actinomycetota</taxon>
        <taxon>Actinomycetes</taxon>
        <taxon>Pseudonocardiales</taxon>
        <taxon>Pseudonocardiaceae</taxon>
        <taxon>Saccharothrix</taxon>
    </lineage>
</organism>